<organism evidence="2 3">
    <name type="scientific">Dyella flagellata</name>
    <dbReference type="NCBI Taxonomy" id="1867833"/>
    <lineage>
        <taxon>Bacteria</taxon>
        <taxon>Pseudomonadati</taxon>
        <taxon>Pseudomonadota</taxon>
        <taxon>Gammaproteobacteria</taxon>
        <taxon>Lysobacterales</taxon>
        <taxon>Rhodanobacteraceae</taxon>
        <taxon>Dyella</taxon>
    </lineage>
</organism>
<accession>A0ABQ5XDA1</accession>
<dbReference type="EMBL" id="BSOA01000027">
    <property type="protein sequence ID" value="GLQ88952.1"/>
    <property type="molecule type" value="Genomic_DNA"/>
</dbReference>
<evidence type="ECO:0000313" key="2">
    <source>
        <dbReference type="EMBL" id="GLQ88952.1"/>
    </source>
</evidence>
<protein>
    <submittedName>
        <fullName evidence="2">TenA family transcriptional regulator</fullName>
    </submittedName>
</protein>
<reference evidence="3" key="1">
    <citation type="journal article" date="2019" name="Int. J. Syst. Evol. Microbiol.">
        <title>The Global Catalogue of Microorganisms (GCM) 10K type strain sequencing project: providing services to taxonomists for standard genome sequencing and annotation.</title>
        <authorList>
            <consortium name="The Broad Institute Genomics Platform"/>
            <consortium name="The Broad Institute Genome Sequencing Center for Infectious Disease"/>
            <person name="Wu L."/>
            <person name="Ma J."/>
        </authorList>
    </citation>
    <scope>NUCLEOTIDE SEQUENCE [LARGE SCALE GENOMIC DNA]</scope>
    <source>
        <strain evidence="3">NBRC 111981</strain>
    </source>
</reference>
<feature type="region of interest" description="Disordered" evidence="1">
    <location>
        <begin position="1"/>
        <end position="27"/>
    </location>
</feature>
<evidence type="ECO:0000313" key="3">
    <source>
        <dbReference type="Proteomes" id="UP001156627"/>
    </source>
</evidence>
<dbReference type="SUPFAM" id="SSF48613">
    <property type="entry name" value="Heme oxygenase-like"/>
    <property type="match status" value="1"/>
</dbReference>
<gene>
    <name evidence="2" type="ORF">GCM10007898_25230</name>
</gene>
<evidence type="ECO:0000256" key="1">
    <source>
        <dbReference type="SAM" id="MobiDB-lite"/>
    </source>
</evidence>
<name>A0ABQ5XDA1_9GAMM</name>
<dbReference type="InterPro" id="IPR016084">
    <property type="entry name" value="Haem_Oase-like_multi-hlx"/>
</dbReference>
<dbReference type="Pfam" id="PF14518">
    <property type="entry name" value="Haem_oxygenas_2"/>
    <property type="match status" value="1"/>
</dbReference>
<sequence length="286" mass="32331">MLELGADPVPGTALSRPRRTRNLSGDSHMYAHFERTGSLTELSSYPHWAQDLVTACEATKLTVVKHELWTLMRENRLDATGTRDFMVGVWPVIERFPAYMAQNLLKTRYGRSHGENMARRWLVRNIRVEQNHAEYWLNWAEGTGVPQNEVLDGTTPYGTDALSNWCEEVSRSAPLAAGMLATNYAVEGATGEWSQWVYDSAAYTESFPKATRAGTLRWLQLHAAYDDTHPWEALEIVCTLMGNAPRGDEVAYLQECVKRSYVSMRITLDRCLDVRRDPWAASEAAA</sequence>
<dbReference type="Proteomes" id="UP001156627">
    <property type="component" value="Unassembled WGS sequence"/>
</dbReference>
<proteinExistence type="predicted"/>
<keyword evidence="3" id="KW-1185">Reference proteome</keyword>
<dbReference type="Gene3D" id="1.20.910.10">
    <property type="entry name" value="Heme oxygenase-like"/>
    <property type="match status" value="1"/>
</dbReference>
<comment type="caution">
    <text evidence="2">The sequence shown here is derived from an EMBL/GenBank/DDBJ whole genome shotgun (WGS) entry which is preliminary data.</text>
</comment>